<evidence type="ECO:0000313" key="2">
    <source>
        <dbReference type="EMBL" id="TBN51534.1"/>
    </source>
</evidence>
<evidence type="ECO:0000256" key="1">
    <source>
        <dbReference type="SAM" id="SignalP"/>
    </source>
</evidence>
<protein>
    <submittedName>
        <fullName evidence="2">VPLPA-CTERM sorting domain-containing protein</fullName>
    </submittedName>
</protein>
<gene>
    <name evidence="2" type="ORF">EYF88_07025</name>
</gene>
<proteinExistence type="predicted"/>
<name>A0ABY1YK52_9RHOB</name>
<feature type="signal peptide" evidence="1">
    <location>
        <begin position="1"/>
        <end position="23"/>
    </location>
</feature>
<reference evidence="2 3" key="1">
    <citation type="submission" date="2019-02" db="EMBL/GenBank/DDBJ databases">
        <authorList>
            <person name="Zhang G."/>
        </authorList>
    </citation>
    <scope>NUCLEOTIDE SEQUENCE [LARGE SCALE GENOMIC DNA]</scope>
    <source>
        <strain evidence="2 3">CMB17</strain>
    </source>
</reference>
<dbReference type="NCBIfam" id="TIGR03370">
    <property type="entry name" value="VPLPA-CTERM"/>
    <property type="match status" value="1"/>
</dbReference>
<accession>A0ABY1YK52</accession>
<sequence>MSKLRLVALSLAGAAFVGSAASAAVVRVDQANFKPSAGLITFSEFALGAVNPTYNPADYGGGAGAPTVTFDGWFLGQSLSLDPAADCPGGVPSACVVGTPNAGLSLDPNAPDTFITSDSAAPNSPVLSGSPLFNGTVAVLFDTDQFGVGFDAGFFDNFGSLGLTAFNRNGDLLGTVSNVGLGIEFLGLVSDAADIAGVLFSLTGVEGAGFAIDSLRFGERGDIIVDPSPVPLPAAGWLLVASMGGMAALRRRRNP</sequence>
<dbReference type="EMBL" id="SIRL01000003">
    <property type="protein sequence ID" value="TBN51534.1"/>
    <property type="molecule type" value="Genomic_DNA"/>
</dbReference>
<dbReference type="InterPro" id="IPR022472">
    <property type="entry name" value="VPLPA-CTERM"/>
</dbReference>
<dbReference type="Proteomes" id="UP000292859">
    <property type="component" value="Unassembled WGS sequence"/>
</dbReference>
<keyword evidence="1" id="KW-0732">Signal</keyword>
<comment type="caution">
    <text evidence="2">The sequence shown here is derived from an EMBL/GenBank/DDBJ whole genome shotgun (WGS) entry which is preliminary data.</text>
</comment>
<feature type="chain" id="PRO_5045463937" evidence="1">
    <location>
        <begin position="24"/>
        <end position="255"/>
    </location>
</feature>
<evidence type="ECO:0000313" key="3">
    <source>
        <dbReference type="Proteomes" id="UP000292859"/>
    </source>
</evidence>
<organism evidence="2 3">
    <name type="scientific">Paracoccus sediminis</name>
    <dbReference type="NCBI Taxonomy" id="1214787"/>
    <lineage>
        <taxon>Bacteria</taxon>
        <taxon>Pseudomonadati</taxon>
        <taxon>Pseudomonadota</taxon>
        <taxon>Alphaproteobacteria</taxon>
        <taxon>Rhodobacterales</taxon>
        <taxon>Paracoccaceae</taxon>
        <taxon>Paracoccus</taxon>
    </lineage>
</organism>
<keyword evidence="3" id="KW-1185">Reference proteome</keyword>